<proteinExistence type="predicted"/>
<gene>
    <name evidence="1" type="ORF">DFH08DRAFT_799106</name>
</gene>
<evidence type="ECO:0000313" key="1">
    <source>
        <dbReference type="EMBL" id="KAJ7364792.1"/>
    </source>
</evidence>
<reference evidence="1" key="1">
    <citation type="submission" date="2023-03" db="EMBL/GenBank/DDBJ databases">
        <title>Massive genome expansion in bonnet fungi (Mycena s.s.) driven by repeated elements and novel gene families across ecological guilds.</title>
        <authorList>
            <consortium name="Lawrence Berkeley National Laboratory"/>
            <person name="Harder C.B."/>
            <person name="Miyauchi S."/>
            <person name="Viragh M."/>
            <person name="Kuo A."/>
            <person name="Thoen E."/>
            <person name="Andreopoulos B."/>
            <person name="Lu D."/>
            <person name="Skrede I."/>
            <person name="Drula E."/>
            <person name="Henrissat B."/>
            <person name="Morin E."/>
            <person name="Kohler A."/>
            <person name="Barry K."/>
            <person name="LaButti K."/>
            <person name="Morin E."/>
            <person name="Salamov A."/>
            <person name="Lipzen A."/>
            <person name="Mereny Z."/>
            <person name="Hegedus B."/>
            <person name="Baldrian P."/>
            <person name="Stursova M."/>
            <person name="Weitz H."/>
            <person name="Taylor A."/>
            <person name="Grigoriev I.V."/>
            <person name="Nagy L.G."/>
            <person name="Martin F."/>
            <person name="Kauserud H."/>
        </authorList>
    </citation>
    <scope>NUCLEOTIDE SEQUENCE</scope>
    <source>
        <strain evidence="1">CBHHK002</strain>
    </source>
</reference>
<keyword evidence="2" id="KW-1185">Reference proteome</keyword>
<organism evidence="1 2">
    <name type="scientific">Mycena albidolilacea</name>
    <dbReference type="NCBI Taxonomy" id="1033008"/>
    <lineage>
        <taxon>Eukaryota</taxon>
        <taxon>Fungi</taxon>
        <taxon>Dikarya</taxon>
        <taxon>Basidiomycota</taxon>
        <taxon>Agaricomycotina</taxon>
        <taxon>Agaricomycetes</taxon>
        <taxon>Agaricomycetidae</taxon>
        <taxon>Agaricales</taxon>
        <taxon>Marasmiineae</taxon>
        <taxon>Mycenaceae</taxon>
        <taxon>Mycena</taxon>
    </lineage>
</organism>
<protein>
    <submittedName>
        <fullName evidence="1">Uncharacterized protein</fullName>
    </submittedName>
</protein>
<dbReference type="AlphaFoldDB" id="A0AAD7F3V3"/>
<name>A0AAD7F3V3_9AGAR</name>
<dbReference type="EMBL" id="JARIHO010000003">
    <property type="protein sequence ID" value="KAJ7364792.1"/>
    <property type="molecule type" value="Genomic_DNA"/>
</dbReference>
<evidence type="ECO:0000313" key="2">
    <source>
        <dbReference type="Proteomes" id="UP001218218"/>
    </source>
</evidence>
<dbReference type="Proteomes" id="UP001218218">
    <property type="component" value="Unassembled WGS sequence"/>
</dbReference>
<accession>A0AAD7F3V3</accession>
<comment type="caution">
    <text evidence="1">The sequence shown here is derived from an EMBL/GenBank/DDBJ whole genome shotgun (WGS) entry which is preliminary data.</text>
</comment>
<sequence length="270" mass="29981">MVVPNVDKLTVPFTFAIYPRVVIPFGALLNNLSEVQTSKIKAKPTDFLAIVPHSTGRLFYQEHKYTNHDALTFIKIFSVAGINIRDIDIALPILRHKPKSNFDGPWLIIMTGASEELVKFLTWHQTFSVNRKLNFHALRFDPNLDLWVIMTTSGDTVHESDKANVSTPLYQLTSKLITWVAKLHYTDAQSIELDGLAMSPTPPHATPSNLTATMTAMKTTATTMTTATATTETAATTTVDEKAARTVAAPTMDRWWCIKGLSTLLPLQPN</sequence>